<reference evidence="4" key="1">
    <citation type="journal article" date="2014" name="Int. J. Syst. Evol. Microbiol.">
        <title>Complete genome sequence of Corynebacterium casei LMG S-19264T (=DSM 44701T), isolated from a smear-ripened cheese.</title>
        <authorList>
            <consortium name="US DOE Joint Genome Institute (JGI-PGF)"/>
            <person name="Walter F."/>
            <person name="Albersmeier A."/>
            <person name="Kalinowski J."/>
            <person name="Ruckert C."/>
        </authorList>
    </citation>
    <scope>NUCLEOTIDE SEQUENCE</scope>
    <source>
        <strain evidence="4">JCM 19831</strain>
    </source>
</reference>
<feature type="domain" description="Tetracycline repressor TetR C-terminal" evidence="3">
    <location>
        <begin position="80"/>
        <end position="193"/>
    </location>
</feature>
<dbReference type="Proteomes" id="UP000642070">
    <property type="component" value="Unassembled WGS sequence"/>
</dbReference>
<proteinExistence type="predicted"/>
<dbReference type="InterPro" id="IPR004111">
    <property type="entry name" value="Repressor_TetR_C"/>
</dbReference>
<evidence type="ECO:0000313" key="5">
    <source>
        <dbReference type="Proteomes" id="UP000642070"/>
    </source>
</evidence>
<evidence type="ECO:0000259" key="3">
    <source>
        <dbReference type="Pfam" id="PF02909"/>
    </source>
</evidence>
<keyword evidence="1" id="KW-0805">Transcription regulation</keyword>
<dbReference type="AlphaFoldDB" id="A0A917X7B8"/>
<keyword evidence="5" id="KW-1185">Reference proteome</keyword>
<keyword evidence="2" id="KW-0804">Transcription</keyword>
<dbReference type="SUPFAM" id="SSF48498">
    <property type="entry name" value="Tetracyclin repressor-like, C-terminal domain"/>
    <property type="match status" value="1"/>
</dbReference>
<comment type="caution">
    <text evidence="4">The sequence shown here is derived from an EMBL/GenBank/DDBJ whole genome shotgun (WGS) entry which is preliminary data.</text>
</comment>
<protein>
    <submittedName>
        <fullName evidence="4">TetR family transcriptional regulator</fullName>
    </submittedName>
</protein>
<dbReference type="EMBL" id="BMPI01000096">
    <property type="protein sequence ID" value="GGM84476.1"/>
    <property type="molecule type" value="Genomic_DNA"/>
</dbReference>
<dbReference type="GO" id="GO:0045892">
    <property type="term" value="P:negative regulation of DNA-templated transcription"/>
    <property type="evidence" value="ECO:0007669"/>
    <property type="project" value="InterPro"/>
</dbReference>
<dbReference type="SUPFAM" id="SSF46689">
    <property type="entry name" value="Homeodomain-like"/>
    <property type="match status" value="1"/>
</dbReference>
<name>A0A917X7B8_9ACTN</name>
<dbReference type="RefSeq" id="WP_190257389.1">
    <property type="nucleotide sequence ID" value="NZ_BMPI01000096.1"/>
</dbReference>
<organism evidence="4 5">
    <name type="scientific">Dactylosporangium sucinum</name>
    <dbReference type="NCBI Taxonomy" id="1424081"/>
    <lineage>
        <taxon>Bacteria</taxon>
        <taxon>Bacillati</taxon>
        <taxon>Actinomycetota</taxon>
        <taxon>Actinomycetes</taxon>
        <taxon>Micromonosporales</taxon>
        <taxon>Micromonosporaceae</taxon>
        <taxon>Dactylosporangium</taxon>
    </lineage>
</organism>
<dbReference type="InterPro" id="IPR009057">
    <property type="entry name" value="Homeodomain-like_sf"/>
</dbReference>
<evidence type="ECO:0000313" key="4">
    <source>
        <dbReference type="EMBL" id="GGM84476.1"/>
    </source>
</evidence>
<gene>
    <name evidence="4" type="ORF">GCM10007977_102530</name>
</gene>
<reference evidence="4" key="2">
    <citation type="submission" date="2020-09" db="EMBL/GenBank/DDBJ databases">
        <authorList>
            <person name="Sun Q."/>
            <person name="Ohkuma M."/>
        </authorList>
    </citation>
    <scope>NUCLEOTIDE SEQUENCE</scope>
    <source>
        <strain evidence="4">JCM 19831</strain>
    </source>
</reference>
<dbReference type="Pfam" id="PF02909">
    <property type="entry name" value="TetR_C_1"/>
    <property type="match status" value="1"/>
</dbReference>
<dbReference type="Gene3D" id="1.10.357.10">
    <property type="entry name" value="Tetracycline Repressor, domain 2"/>
    <property type="match status" value="1"/>
</dbReference>
<evidence type="ECO:0000256" key="2">
    <source>
        <dbReference type="ARBA" id="ARBA00023163"/>
    </source>
</evidence>
<sequence>MRTGGRAATFGLGDVVRAGVAIGLADLTVQGVADALGVTTAAVYRHVPTRSALERLVGEAVLGELVLVDNPADAVVPHLVDFAGQLRSFILARPGSAQYFMRLFPNGPSGVRLMEHQIAALGRRGYEPAAAVVLSSSIATIAIGATVAEQERAVAHLDTQATEEAWAAVAGSPVIRAAAAGIPPHTPEDYFVFMLTAAAHGLVAQFPAGRPVTLPAPGGDR</sequence>
<accession>A0A917X7B8</accession>
<dbReference type="InterPro" id="IPR036271">
    <property type="entry name" value="Tet_transcr_reg_TetR-rel_C_sf"/>
</dbReference>
<evidence type="ECO:0000256" key="1">
    <source>
        <dbReference type="ARBA" id="ARBA00023015"/>
    </source>
</evidence>